<dbReference type="RefSeq" id="WP_211121036.1">
    <property type="nucleotide sequence ID" value="NZ_JAFMNU020000003.1"/>
</dbReference>
<dbReference type="PROSITE" id="PS50932">
    <property type="entry name" value="HTH_LACI_2"/>
    <property type="match status" value="1"/>
</dbReference>
<dbReference type="PRINTS" id="PR00036">
    <property type="entry name" value="HTHLACI"/>
</dbReference>
<keyword evidence="1" id="KW-0678">Repressor</keyword>
<dbReference type="SUPFAM" id="SSF53822">
    <property type="entry name" value="Periplasmic binding protein-like I"/>
    <property type="match status" value="1"/>
</dbReference>
<dbReference type="PROSITE" id="PS00356">
    <property type="entry name" value="HTH_LACI_1"/>
    <property type="match status" value="1"/>
</dbReference>
<dbReference type="SMART" id="SM00354">
    <property type="entry name" value="HTH_LACI"/>
    <property type="match status" value="1"/>
</dbReference>
<keyword evidence="4" id="KW-0804">Transcription</keyword>
<sequence>MTTINDVAQYAGVSKNTVSRYLNNRGYISQMTREKIRNAINVLQYHPNQIARSLYSSRTNLVGLVIPDVTQPFFSTMTACIEDQLDRKGYKMILCDTKDSSSKEKKYLEMLQENKVDGIIIGSHSIDIRYSDISAPIVALDRNLADDIPVVSANHEQGGRIAAQAFIRHGCKKVIQLVGYTKVRTPSGKRHAAFGEEMMKHGIACHTYELGLNQFDFDSYLDVADMILDRYPDLDGVFAADMVALAVQKRALTRGLAIPSDLLVFGYDGSFIYKTAYPPLPTIIQPYRQLAKVAVSVLMKLINKEKVDQLSYTIDVKPSMQE</sequence>
<evidence type="ECO:0000313" key="8">
    <source>
        <dbReference type="Proteomes" id="UP000664299"/>
    </source>
</evidence>
<dbReference type="InterPro" id="IPR000843">
    <property type="entry name" value="HTH_LacI"/>
</dbReference>
<dbReference type="CDD" id="cd06291">
    <property type="entry name" value="PBP1_Qymf-like"/>
    <property type="match status" value="1"/>
</dbReference>
<proteinExistence type="predicted"/>
<dbReference type="InterPro" id="IPR028082">
    <property type="entry name" value="Peripla_BP_I"/>
</dbReference>
<dbReference type="CDD" id="cd01392">
    <property type="entry name" value="HTH_LacI"/>
    <property type="match status" value="1"/>
</dbReference>
<evidence type="ECO:0000256" key="3">
    <source>
        <dbReference type="ARBA" id="ARBA00023125"/>
    </source>
</evidence>
<gene>
    <name evidence="7" type="ORF">J1F30_10080</name>
</gene>
<dbReference type="PANTHER" id="PTHR30146:SF95">
    <property type="entry name" value="RIBOSE OPERON REPRESSOR"/>
    <property type="match status" value="1"/>
</dbReference>
<dbReference type="InterPro" id="IPR010982">
    <property type="entry name" value="Lambda_DNA-bd_dom_sf"/>
</dbReference>
<keyword evidence="8" id="KW-1185">Reference proteome</keyword>
<dbReference type="PANTHER" id="PTHR30146">
    <property type="entry name" value="LACI-RELATED TRANSCRIPTIONAL REPRESSOR"/>
    <property type="match status" value="1"/>
</dbReference>
<dbReference type="Gene3D" id="1.10.260.40">
    <property type="entry name" value="lambda repressor-like DNA-binding domains"/>
    <property type="match status" value="1"/>
</dbReference>
<evidence type="ECO:0000256" key="2">
    <source>
        <dbReference type="ARBA" id="ARBA00023015"/>
    </source>
</evidence>
<comment type="caution">
    <text evidence="7">The sequence shown here is derived from an EMBL/GenBank/DDBJ whole genome shotgun (WGS) entry which is preliminary data.</text>
</comment>
<dbReference type="SUPFAM" id="SSF47413">
    <property type="entry name" value="lambda repressor-like DNA-binding domains"/>
    <property type="match status" value="1"/>
</dbReference>
<keyword evidence="3 7" id="KW-0238">DNA-binding</keyword>
<evidence type="ECO:0000313" key="7">
    <source>
        <dbReference type="EMBL" id="MBO0624685.1"/>
    </source>
</evidence>
<dbReference type="InterPro" id="IPR001387">
    <property type="entry name" value="Cro/C1-type_HTH"/>
</dbReference>
<protein>
    <submittedName>
        <fullName evidence="7">LacI family DNA-binding transcriptional regulator</fullName>
    </submittedName>
</protein>
<evidence type="ECO:0000259" key="6">
    <source>
        <dbReference type="PROSITE" id="PS50943"/>
    </source>
</evidence>
<dbReference type="Proteomes" id="UP000664299">
    <property type="component" value="Unassembled WGS sequence"/>
</dbReference>
<reference evidence="7" key="1">
    <citation type="submission" date="2021-03" db="EMBL/GenBank/DDBJ databases">
        <title>Genome sequence of Bifidobacterium asteroides strain wkB204 isolated from a honey bee gut.</title>
        <authorList>
            <person name="Motta E.V.S."/>
            <person name="Kwong W.K."/>
            <person name="Moran N.A."/>
        </authorList>
    </citation>
    <scope>NUCLEOTIDE SEQUENCE</scope>
    <source>
        <strain evidence="7">WkB204</strain>
    </source>
</reference>
<dbReference type="EMBL" id="JAFMNU010000222">
    <property type="protein sequence ID" value="MBO0624685.1"/>
    <property type="molecule type" value="Genomic_DNA"/>
</dbReference>
<evidence type="ECO:0000256" key="1">
    <source>
        <dbReference type="ARBA" id="ARBA00022491"/>
    </source>
</evidence>
<dbReference type="PROSITE" id="PS50943">
    <property type="entry name" value="HTH_CROC1"/>
    <property type="match status" value="1"/>
</dbReference>
<keyword evidence="2" id="KW-0805">Transcription regulation</keyword>
<dbReference type="GO" id="GO:0003677">
    <property type="term" value="F:DNA binding"/>
    <property type="evidence" value="ECO:0007669"/>
    <property type="project" value="UniProtKB-KW"/>
</dbReference>
<dbReference type="Pfam" id="PF00356">
    <property type="entry name" value="LacI"/>
    <property type="match status" value="1"/>
</dbReference>
<evidence type="ECO:0000259" key="5">
    <source>
        <dbReference type="PROSITE" id="PS50932"/>
    </source>
</evidence>
<dbReference type="Gene3D" id="3.40.50.2300">
    <property type="match status" value="2"/>
</dbReference>
<dbReference type="InterPro" id="IPR001761">
    <property type="entry name" value="Peripla_BP/Lac1_sug-bd_dom"/>
</dbReference>
<evidence type="ECO:0000256" key="4">
    <source>
        <dbReference type="ARBA" id="ARBA00023163"/>
    </source>
</evidence>
<dbReference type="Pfam" id="PF00532">
    <property type="entry name" value="Peripla_BP_1"/>
    <property type="match status" value="1"/>
</dbReference>
<feature type="domain" description="HTH cro/C1-type" evidence="6">
    <location>
        <begin position="3"/>
        <end position="50"/>
    </location>
</feature>
<accession>A0ABS3IWF4</accession>
<name>A0ABS3IWF4_9BIFI</name>
<feature type="domain" description="HTH lacI-type" evidence="5">
    <location>
        <begin position="2"/>
        <end position="56"/>
    </location>
</feature>
<organism evidence="7 8">
    <name type="scientific">Bifidobacterium asteroides</name>
    <dbReference type="NCBI Taxonomy" id="1684"/>
    <lineage>
        <taxon>Bacteria</taxon>
        <taxon>Bacillati</taxon>
        <taxon>Actinomycetota</taxon>
        <taxon>Actinomycetes</taxon>
        <taxon>Bifidobacteriales</taxon>
        <taxon>Bifidobacteriaceae</taxon>
        <taxon>Bifidobacterium</taxon>
    </lineage>
</organism>